<name>A0AAJ5WYA4_9CAUL</name>
<reference evidence="1" key="1">
    <citation type="submission" date="2023-03" db="EMBL/GenBank/DDBJ databases">
        <title>Andean soil-derived lignocellulolytic bacterial consortium as a source of novel taxa and putative plastic-active enzymes.</title>
        <authorList>
            <person name="Diaz-Garcia L."/>
            <person name="Chuvochina M."/>
            <person name="Feuerriegel G."/>
            <person name="Bunk B."/>
            <person name="Sproer C."/>
            <person name="Streit W.R."/>
            <person name="Rodriguez L.M."/>
            <person name="Overmann J."/>
            <person name="Jimenez D.J."/>
        </authorList>
    </citation>
    <scope>NUCLEOTIDE SEQUENCE</scope>
    <source>
        <strain evidence="1">MAG 833</strain>
    </source>
</reference>
<dbReference type="Proteomes" id="UP001213664">
    <property type="component" value="Chromosome"/>
</dbReference>
<dbReference type="AlphaFoldDB" id="A0AAJ5WYA4"/>
<dbReference type="Gene3D" id="3.40.630.20">
    <property type="entry name" value="Peptidase C15, pyroglutamyl peptidase I-like"/>
    <property type="match status" value="1"/>
</dbReference>
<evidence type="ECO:0000313" key="2">
    <source>
        <dbReference type="Proteomes" id="UP001213664"/>
    </source>
</evidence>
<dbReference type="InterPro" id="IPR036440">
    <property type="entry name" value="Peptidase_C15-like_sf"/>
</dbReference>
<gene>
    <name evidence="1" type="ORF">P0Y50_13355</name>
</gene>
<organism evidence="1 2">
    <name type="scientific">Candidatus Brevundimonas colombiensis</name>
    <dbReference type="NCBI Taxonomy" id="3121376"/>
    <lineage>
        <taxon>Bacteria</taxon>
        <taxon>Pseudomonadati</taxon>
        <taxon>Pseudomonadota</taxon>
        <taxon>Alphaproteobacteria</taxon>
        <taxon>Caulobacterales</taxon>
        <taxon>Caulobacteraceae</taxon>
        <taxon>Brevundimonas</taxon>
    </lineage>
</organism>
<evidence type="ECO:0000313" key="1">
    <source>
        <dbReference type="EMBL" id="WEK39511.1"/>
    </source>
</evidence>
<dbReference type="SUPFAM" id="SSF53182">
    <property type="entry name" value="Pyrrolidone carboxyl peptidase (pyroglutamate aminopeptidase)"/>
    <property type="match status" value="1"/>
</dbReference>
<dbReference type="EMBL" id="CP119326">
    <property type="protein sequence ID" value="WEK39511.1"/>
    <property type="molecule type" value="Genomic_DNA"/>
</dbReference>
<accession>A0AAJ5WYA4</accession>
<protein>
    <submittedName>
        <fullName evidence="1">Uncharacterized protein</fullName>
    </submittedName>
</protein>
<sequence>MSEIDSPASGDAGNGDRRPGIIICAYEGQNAGWDLVEDLSGEIWSPVGARAVSIAGDDPDALASTLAARLGSGECRAVLLVGRTHKAQGFRVQMRAENRTLDHKHRLSSTGPGVARATAPVADILRALTAAGLQADASSEAEEDAGSYLLYRVLADLPDGPLTPAIGLLRAPAPANEAVVRKGVKAAASAMASHLTPLPRVN</sequence>
<proteinExistence type="predicted"/>